<dbReference type="Proteomes" id="UP000046155">
    <property type="component" value="Unassembled WGS sequence"/>
</dbReference>
<dbReference type="PRINTS" id="PR00702">
    <property type="entry name" value="ACRIFLAVINRP"/>
</dbReference>
<organism evidence="2 3">
    <name type="scientific">Syntrophaceticus schinkii</name>
    <dbReference type="NCBI Taxonomy" id="499207"/>
    <lineage>
        <taxon>Bacteria</taxon>
        <taxon>Bacillati</taxon>
        <taxon>Bacillota</taxon>
        <taxon>Clostridia</taxon>
        <taxon>Thermoanaerobacterales</taxon>
        <taxon>Thermoanaerobacterales Family III. Incertae Sedis</taxon>
        <taxon>Syntrophaceticus</taxon>
    </lineage>
</organism>
<dbReference type="AlphaFoldDB" id="A0A0B7MJ51"/>
<gene>
    <name evidence="2" type="ORF">SSCH_140004</name>
</gene>
<keyword evidence="1" id="KW-1133">Transmembrane helix</keyword>
<keyword evidence="3" id="KW-1185">Reference proteome</keyword>
<dbReference type="SUPFAM" id="SSF82693">
    <property type="entry name" value="Multidrug efflux transporter AcrB pore domain, PN1, PN2, PC1 and PC2 subdomains"/>
    <property type="match status" value="1"/>
</dbReference>
<evidence type="ECO:0000256" key="1">
    <source>
        <dbReference type="SAM" id="Phobius"/>
    </source>
</evidence>
<dbReference type="Gene3D" id="1.20.1640.10">
    <property type="entry name" value="Multidrug efflux transporter AcrB transmembrane domain"/>
    <property type="match status" value="1"/>
</dbReference>
<dbReference type="Pfam" id="PF00873">
    <property type="entry name" value="ACR_tran"/>
    <property type="match status" value="1"/>
</dbReference>
<name>A0A0B7MJ51_9FIRM</name>
<dbReference type="PANTHER" id="PTHR32063">
    <property type="match status" value="1"/>
</dbReference>
<evidence type="ECO:0000313" key="2">
    <source>
        <dbReference type="EMBL" id="CEO88006.1"/>
    </source>
</evidence>
<dbReference type="GO" id="GO:0042910">
    <property type="term" value="F:xenobiotic transmembrane transporter activity"/>
    <property type="evidence" value="ECO:0007669"/>
    <property type="project" value="TreeGrafter"/>
</dbReference>
<reference evidence="3" key="1">
    <citation type="submission" date="2015-01" db="EMBL/GenBank/DDBJ databases">
        <authorList>
            <person name="Manzoor Shahid"/>
            <person name="Zubair Saima"/>
        </authorList>
    </citation>
    <scope>NUCLEOTIDE SEQUENCE [LARGE SCALE GENOMIC DNA]</scope>
    <source>
        <strain evidence="3">Sp3</strain>
    </source>
</reference>
<protein>
    <recommendedName>
        <fullName evidence="4">Acriflavin resistance protein</fullName>
    </recommendedName>
</protein>
<dbReference type="EMBL" id="CDRZ01000046">
    <property type="protein sequence ID" value="CEO88006.1"/>
    <property type="molecule type" value="Genomic_DNA"/>
</dbReference>
<evidence type="ECO:0008006" key="4">
    <source>
        <dbReference type="Google" id="ProtNLM"/>
    </source>
</evidence>
<feature type="transmembrane region" description="Helical" evidence="1">
    <location>
        <begin position="20"/>
        <end position="39"/>
    </location>
</feature>
<evidence type="ECO:0000313" key="3">
    <source>
        <dbReference type="Proteomes" id="UP000046155"/>
    </source>
</evidence>
<dbReference type="InterPro" id="IPR001036">
    <property type="entry name" value="Acrflvin-R"/>
</dbReference>
<proteinExistence type="predicted"/>
<dbReference type="GO" id="GO:0005886">
    <property type="term" value="C:plasma membrane"/>
    <property type="evidence" value="ECO:0007669"/>
    <property type="project" value="TreeGrafter"/>
</dbReference>
<dbReference type="Gene3D" id="3.30.70.1430">
    <property type="entry name" value="Multidrug efflux transporter AcrB pore domain"/>
    <property type="match status" value="1"/>
</dbReference>
<accession>A0A0B7MJ51</accession>
<sequence length="100" mass="10759">MGGGRMNLPESAVRRSVTVYMLIFGLLLLGGISLSRLSLDLLPDIKLPAAVIMTEYPEAGPSEIEKMVTEPLEGVLSTLSNLDKVAVSVYAGIFCDRSFL</sequence>
<keyword evidence="1" id="KW-0472">Membrane</keyword>
<keyword evidence="1" id="KW-0812">Transmembrane</keyword>
<dbReference type="PANTHER" id="PTHR32063:SF0">
    <property type="entry name" value="SWARMING MOTILITY PROTEIN SWRC"/>
    <property type="match status" value="1"/>
</dbReference>